<gene>
    <name evidence="2" type="ORF">BQ4739_LOCUS10274</name>
</gene>
<name>A0A383VYU2_TETOB</name>
<protein>
    <submittedName>
        <fullName evidence="2">Uncharacterized protein</fullName>
    </submittedName>
</protein>
<dbReference type="AlphaFoldDB" id="A0A383VYU2"/>
<evidence type="ECO:0000313" key="3">
    <source>
        <dbReference type="Proteomes" id="UP000256970"/>
    </source>
</evidence>
<organism evidence="2 3">
    <name type="scientific">Tetradesmus obliquus</name>
    <name type="common">Green alga</name>
    <name type="synonym">Acutodesmus obliquus</name>
    <dbReference type="NCBI Taxonomy" id="3088"/>
    <lineage>
        <taxon>Eukaryota</taxon>
        <taxon>Viridiplantae</taxon>
        <taxon>Chlorophyta</taxon>
        <taxon>core chlorophytes</taxon>
        <taxon>Chlorophyceae</taxon>
        <taxon>CS clade</taxon>
        <taxon>Sphaeropleales</taxon>
        <taxon>Scenedesmaceae</taxon>
        <taxon>Tetradesmus</taxon>
    </lineage>
</organism>
<evidence type="ECO:0000313" key="2">
    <source>
        <dbReference type="EMBL" id="SZX70023.1"/>
    </source>
</evidence>
<proteinExistence type="predicted"/>
<dbReference type="EMBL" id="FNXT01000969">
    <property type="protein sequence ID" value="SZX70023.1"/>
    <property type="molecule type" value="Genomic_DNA"/>
</dbReference>
<dbReference type="Proteomes" id="UP000256970">
    <property type="component" value="Unassembled WGS sequence"/>
</dbReference>
<evidence type="ECO:0000256" key="1">
    <source>
        <dbReference type="SAM" id="MobiDB-lite"/>
    </source>
</evidence>
<accession>A0A383VYU2</accession>
<reference evidence="2 3" key="1">
    <citation type="submission" date="2016-10" db="EMBL/GenBank/DDBJ databases">
        <authorList>
            <person name="Cai Z."/>
        </authorList>
    </citation>
    <scope>NUCLEOTIDE SEQUENCE [LARGE SCALE GENOMIC DNA]</scope>
</reference>
<sequence length="76" mass="7992">MDATNPGAPPSKASSFKKEQNISLSISRPNDVPVPGEEVPVVEPLMTPSAAEVEATFDKELQQLQQAPAAANGKPH</sequence>
<feature type="region of interest" description="Disordered" evidence="1">
    <location>
        <begin position="1"/>
        <end position="38"/>
    </location>
</feature>
<keyword evidence="3" id="KW-1185">Reference proteome</keyword>